<dbReference type="EMBL" id="JADEXN010000007">
    <property type="protein sequence ID" value="MBE9039350.1"/>
    <property type="molecule type" value="Genomic_DNA"/>
</dbReference>
<evidence type="ECO:0000313" key="3">
    <source>
        <dbReference type="Proteomes" id="UP000621799"/>
    </source>
</evidence>
<feature type="region of interest" description="Disordered" evidence="1">
    <location>
        <begin position="107"/>
        <end position="150"/>
    </location>
</feature>
<proteinExistence type="predicted"/>
<dbReference type="AlphaFoldDB" id="A0A928VX05"/>
<organism evidence="2 3">
    <name type="scientific">Zarconia navalis LEGE 11467</name>
    <dbReference type="NCBI Taxonomy" id="1828826"/>
    <lineage>
        <taxon>Bacteria</taxon>
        <taxon>Bacillati</taxon>
        <taxon>Cyanobacteriota</taxon>
        <taxon>Cyanophyceae</taxon>
        <taxon>Oscillatoriophycideae</taxon>
        <taxon>Oscillatoriales</taxon>
        <taxon>Oscillatoriales incertae sedis</taxon>
        <taxon>Zarconia</taxon>
        <taxon>Zarconia navalis</taxon>
    </lineage>
</organism>
<reference evidence="2" key="1">
    <citation type="submission" date="2020-10" db="EMBL/GenBank/DDBJ databases">
        <authorList>
            <person name="Castelo-Branco R."/>
            <person name="Eusebio N."/>
            <person name="Adriana R."/>
            <person name="Vieira A."/>
            <person name="Brugerolle De Fraissinette N."/>
            <person name="Rezende De Castro R."/>
            <person name="Schneider M.P."/>
            <person name="Vasconcelos V."/>
            <person name="Leao P.N."/>
        </authorList>
    </citation>
    <scope>NUCLEOTIDE SEQUENCE</scope>
    <source>
        <strain evidence="2">LEGE 11467</strain>
    </source>
</reference>
<dbReference type="Proteomes" id="UP000621799">
    <property type="component" value="Unassembled WGS sequence"/>
</dbReference>
<dbReference type="RefSeq" id="WP_264319612.1">
    <property type="nucleotide sequence ID" value="NZ_JADEXN010000007.1"/>
</dbReference>
<feature type="region of interest" description="Disordered" evidence="1">
    <location>
        <begin position="205"/>
        <end position="227"/>
    </location>
</feature>
<protein>
    <submittedName>
        <fullName evidence="2">Uncharacterized protein</fullName>
    </submittedName>
</protein>
<comment type="caution">
    <text evidence="2">The sequence shown here is derived from an EMBL/GenBank/DDBJ whole genome shotgun (WGS) entry which is preliminary data.</text>
</comment>
<gene>
    <name evidence="2" type="ORF">IQ235_00885</name>
</gene>
<keyword evidence="3" id="KW-1185">Reference proteome</keyword>
<sequence>MSAKINGKFYPLTGPIAAKLRQAKLTAAEWRIWSYLVELDPHGDRYLDLDTLTVMTECDCSKATFYRAIGKFQKLGIFDFQDKGWSFKNQSGVSKLKRQSQNCSASLKNETAVSKMKPPVSKMRLDSQNCENRSPEPPPDKASESSQTNKTYSDFIQTLSEGERERFLKFARSKADRLPETPQLIEKWIVDNHHWLYLEFEKINGQEPKHSGPGQNSAPPIDDEKNELHPDIEAGLADGRIDRLDPKFDGLFDAQNNWWKVDAWIENAATRGDDADAPNDCDKYRSQVREWLAQSLVNNLDDKTEPVSLTPIPQPQEVS</sequence>
<evidence type="ECO:0000256" key="1">
    <source>
        <dbReference type="SAM" id="MobiDB-lite"/>
    </source>
</evidence>
<name>A0A928VX05_9CYAN</name>
<evidence type="ECO:0000313" key="2">
    <source>
        <dbReference type="EMBL" id="MBE9039350.1"/>
    </source>
</evidence>
<accession>A0A928VX05</accession>